<proteinExistence type="predicted"/>
<feature type="region of interest" description="Disordered" evidence="4">
    <location>
        <begin position="460"/>
        <end position="489"/>
    </location>
</feature>
<evidence type="ECO:0000256" key="1">
    <source>
        <dbReference type="ARBA" id="ARBA00004123"/>
    </source>
</evidence>
<gene>
    <name evidence="7" type="ORF">X798_02786</name>
</gene>
<evidence type="ECO:0000256" key="3">
    <source>
        <dbReference type="ARBA" id="ARBA00023242"/>
    </source>
</evidence>
<evidence type="ECO:0000313" key="8">
    <source>
        <dbReference type="Proteomes" id="UP000242913"/>
    </source>
</evidence>
<dbReference type="SUPFAM" id="SSF117289">
    <property type="entry name" value="Nucleoporin domain"/>
    <property type="match status" value="1"/>
</dbReference>
<dbReference type="InterPro" id="IPR039462">
    <property type="entry name" value="Nup159/Nup146_N"/>
</dbReference>
<sequence length="1340" mass="146014">MADAFIDVADFQFRALHRVRIFNEPDGKLYDSICPSWITVSSRYGIIVCASGYNKLISLRSSDVHRLNTSKTDINVEVTDIQTKITNLQVEQPAALVALSCNCSGRVLSVSMRTASGAFVYLYDMCAFAVDYIEQNTRVIFKSLIVLSAILLTYCYYYFVYSETCKRGPVYSLRLSADPNAQPCALKWNPQQDAIFAVATSDGLLSCYSFNIEAIQSNKISRQKWSPKGKQLIVGDISGYVKQYKPEMILVRVTPPPTDVVSLKDENALRCVGISWLATTDFLIAYSPKTGRKVNISKLCVKKDAPPQWTHFDDINFCGDKSTFDQRIEFTQLMGWKLVLCSSSRSSEIAVLGKIDSEWKVWTLDDNGRIEMPLDAKHCETYPVGISVDVSSILPVKIGEEGSAERPPCPTILVLSSQGVLLAFNALSSRTGHQNINIQPESLPSEIYGTILARNDVMQNEHSHNSSPDMPSQITTVPTDSLGSLITSKSPPIPKQNALMLQKQAKTDILQTATISKLHELLPCNNVQDSTVPQQQMPEHLQHQRLKTGTHLTELQENFRNKLVIFDKQFFEFCEQNDWLQNLKKNSVKQLEWNNGINLDDEMLELEKVRTVVVSWLDALENQVKESMCSIEEQLGIVNSTDRELFDTGRILDFNNMHRLDKLTEALTKLEQKIANVEDALLEMPTCNTKNRSVLTLDINQEQQIATTAKNICKGMVSRRKALCELQQRVTSLSTQLKLLKKDQRMDKFFTSTRSSLSNSLLNYQTNNEELGRKTAAVTTQQQRELLRFLTQRGPVKQSEAKIVPLDIHTHEDDEGISNSTIANIENRLLEAALMPIKSPAKLVMDIGTQSSDYLFSKDLKSPTDVAVSIPVIPTNFISNETGKSPAVQFNQFQKIAESDVKSSAILSSFMNLDSSTTAVPTTSSSFSINAITKQFPAKKSSTNVPETVALSQEQPNDITFSFKNLDAPLTAKSDVSSRETDSCTVVTPSKFDYISTVAQKVFTTKSSENQATSIVPATTSESLTNTSVTTASSSTTITEIGRASIQNSENSKTGKEMAVTNSSSASTTTSKTSNVETNISFTFKLPEAENQQTASSPAGGSISTANMMIEPQSKDLDTIGDEGMMEAEGTSTAPTTLFSSSLSFGLGSAVSNPNATQNVFGSGLKFLSSAQPQTASLFGNTGIGNKGKSVFNAAGSTTSSNSSGLFNRTQQANGTSSISFSFSSVANSPNSSSLFGTKSMSSGTTFGGAPSFGSKPVFGSPSPLASAFGQQRSQHIPPTTTAFSNFAKTSTVGFGSLAASQQQQSSSSVFGGSGFGALAQQPQKSSIFGGGLNSSVTNR</sequence>
<name>A0A238BZ48_9BILA</name>
<reference evidence="7 8" key="1">
    <citation type="submission" date="2015-12" db="EMBL/GenBank/DDBJ databases">
        <title>Draft genome of the nematode, Onchocerca flexuosa.</title>
        <authorList>
            <person name="Mitreva M."/>
        </authorList>
    </citation>
    <scope>NUCLEOTIDE SEQUENCE [LARGE SCALE GENOMIC DNA]</scope>
    <source>
        <strain evidence="7">Red Deer</strain>
    </source>
</reference>
<feature type="compositionally biased region" description="Polar residues" evidence="4">
    <location>
        <begin position="465"/>
        <end position="489"/>
    </location>
</feature>
<feature type="compositionally biased region" description="Low complexity" evidence="4">
    <location>
        <begin position="1059"/>
        <end position="1072"/>
    </location>
</feature>
<dbReference type="Gene3D" id="2.130.10.10">
    <property type="entry name" value="YVTN repeat-like/Quinoprotein amine dehydrogenase"/>
    <property type="match status" value="1"/>
</dbReference>
<feature type="region of interest" description="Disordered" evidence="4">
    <location>
        <begin position="1048"/>
        <end position="1072"/>
    </location>
</feature>
<evidence type="ECO:0000313" key="7">
    <source>
        <dbReference type="EMBL" id="OZC10196.1"/>
    </source>
</evidence>
<feature type="domain" description="Nucleoporin Nup159/Nup146 N-terminal" evidence="6">
    <location>
        <begin position="182"/>
        <end position="421"/>
    </location>
</feature>
<dbReference type="OrthoDB" id="248320at2759"/>
<keyword evidence="5" id="KW-0812">Transmembrane</keyword>
<dbReference type="GO" id="GO:0005634">
    <property type="term" value="C:nucleus"/>
    <property type="evidence" value="ECO:0007669"/>
    <property type="project" value="UniProtKB-SubCell"/>
</dbReference>
<dbReference type="EMBL" id="KZ269988">
    <property type="protein sequence ID" value="OZC10196.1"/>
    <property type="molecule type" value="Genomic_DNA"/>
</dbReference>
<feature type="transmembrane region" description="Helical" evidence="5">
    <location>
        <begin position="139"/>
        <end position="159"/>
    </location>
</feature>
<evidence type="ECO:0000256" key="5">
    <source>
        <dbReference type="SAM" id="Phobius"/>
    </source>
</evidence>
<keyword evidence="5" id="KW-1133">Transmembrane helix</keyword>
<keyword evidence="8" id="KW-1185">Reference proteome</keyword>
<keyword evidence="5" id="KW-0472">Membrane</keyword>
<evidence type="ECO:0000256" key="2">
    <source>
        <dbReference type="ARBA" id="ARBA00022448"/>
    </source>
</evidence>
<organism evidence="7 8">
    <name type="scientific">Onchocerca flexuosa</name>
    <dbReference type="NCBI Taxonomy" id="387005"/>
    <lineage>
        <taxon>Eukaryota</taxon>
        <taxon>Metazoa</taxon>
        <taxon>Ecdysozoa</taxon>
        <taxon>Nematoda</taxon>
        <taxon>Chromadorea</taxon>
        <taxon>Rhabditida</taxon>
        <taxon>Spirurina</taxon>
        <taxon>Spiruromorpha</taxon>
        <taxon>Filarioidea</taxon>
        <taxon>Onchocercidae</taxon>
        <taxon>Onchocerca</taxon>
    </lineage>
</organism>
<dbReference type="Pfam" id="PF16755">
    <property type="entry name" value="Beta-prop_NUP159_NUP214"/>
    <property type="match status" value="1"/>
</dbReference>
<accession>A0A238BZ48</accession>
<evidence type="ECO:0000256" key="4">
    <source>
        <dbReference type="SAM" id="MobiDB-lite"/>
    </source>
</evidence>
<comment type="subcellular location">
    <subcellularLocation>
        <location evidence="1">Nucleus</location>
    </subcellularLocation>
</comment>
<dbReference type="InterPro" id="IPR015943">
    <property type="entry name" value="WD40/YVTN_repeat-like_dom_sf"/>
</dbReference>
<keyword evidence="2" id="KW-0813">Transport</keyword>
<dbReference type="Proteomes" id="UP000242913">
    <property type="component" value="Unassembled WGS sequence"/>
</dbReference>
<protein>
    <recommendedName>
        <fullName evidence="6">Nucleoporin Nup159/Nup146 N-terminal domain-containing protein</fullName>
    </recommendedName>
</protein>
<evidence type="ECO:0000259" key="6">
    <source>
        <dbReference type="Pfam" id="PF16755"/>
    </source>
</evidence>
<keyword evidence="3" id="KW-0539">Nucleus</keyword>